<evidence type="ECO:0000313" key="4">
    <source>
        <dbReference type="Proteomes" id="UP001530315"/>
    </source>
</evidence>
<evidence type="ECO:0000313" key="3">
    <source>
        <dbReference type="EMBL" id="KAL3795613.1"/>
    </source>
</evidence>
<evidence type="ECO:0000259" key="2">
    <source>
        <dbReference type="PROSITE" id="PS50011"/>
    </source>
</evidence>
<dbReference type="PANTHER" id="PTHR44329:SF214">
    <property type="entry name" value="PROTEIN KINASE DOMAIN-CONTAINING PROTEIN"/>
    <property type="match status" value="1"/>
</dbReference>
<proteinExistence type="predicted"/>
<feature type="compositionally biased region" description="Polar residues" evidence="1">
    <location>
        <begin position="21"/>
        <end position="38"/>
    </location>
</feature>
<feature type="domain" description="Protein kinase" evidence="2">
    <location>
        <begin position="422"/>
        <end position="742"/>
    </location>
</feature>
<feature type="compositionally biased region" description="Basic and acidic residues" evidence="1">
    <location>
        <begin position="310"/>
        <end position="324"/>
    </location>
</feature>
<feature type="region of interest" description="Disordered" evidence="1">
    <location>
        <begin position="310"/>
        <end position="372"/>
    </location>
</feature>
<keyword evidence="4" id="KW-1185">Reference proteome</keyword>
<dbReference type="PROSITE" id="PS50011">
    <property type="entry name" value="PROTEIN_KINASE_DOM"/>
    <property type="match status" value="1"/>
</dbReference>
<protein>
    <recommendedName>
        <fullName evidence="2">Protein kinase domain-containing protein</fullName>
    </recommendedName>
</protein>
<dbReference type="InterPro" id="IPR000719">
    <property type="entry name" value="Prot_kinase_dom"/>
</dbReference>
<feature type="region of interest" description="Disordered" evidence="1">
    <location>
        <begin position="1"/>
        <end position="48"/>
    </location>
</feature>
<dbReference type="Proteomes" id="UP001530315">
    <property type="component" value="Unassembled WGS sequence"/>
</dbReference>
<dbReference type="SMART" id="SM00220">
    <property type="entry name" value="S_TKc"/>
    <property type="match status" value="1"/>
</dbReference>
<dbReference type="InterPro" id="IPR011009">
    <property type="entry name" value="Kinase-like_dom_sf"/>
</dbReference>
<dbReference type="InterPro" id="IPR051681">
    <property type="entry name" value="Ser/Thr_Kinases-Pseudokinases"/>
</dbReference>
<reference evidence="3 4" key="1">
    <citation type="submission" date="2024-10" db="EMBL/GenBank/DDBJ databases">
        <title>Updated reference genomes for cyclostephanoid diatoms.</title>
        <authorList>
            <person name="Roberts W.R."/>
            <person name="Alverson A.J."/>
        </authorList>
    </citation>
    <scope>NUCLEOTIDE SEQUENCE [LARGE SCALE GENOMIC DNA]</scope>
    <source>
        <strain evidence="3 4">AJA276-08</strain>
    </source>
</reference>
<comment type="caution">
    <text evidence="3">The sequence shown here is derived from an EMBL/GenBank/DDBJ whole genome shotgun (WGS) entry which is preliminary data.</text>
</comment>
<accession>A0ABD3Q653</accession>
<feature type="compositionally biased region" description="Basic and acidic residues" evidence="1">
    <location>
        <begin position="39"/>
        <end position="48"/>
    </location>
</feature>
<organism evidence="3 4">
    <name type="scientific">Stephanodiscus triporus</name>
    <dbReference type="NCBI Taxonomy" id="2934178"/>
    <lineage>
        <taxon>Eukaryota</taxon>
        <taxon>Sar</taxon>
        <taxon>Stramenopiles</taxon>
        <taxon>Ochrophyta</taxon>
        <taxon>Bacillariophyta</taxon>
        <taxon>Coscinodiscophyceae</taxon>
        <taxon>Thalassiosirophycidae</taxon>
        <taxon>Stephanodiscales</taxon>
        <taxon>Stephanodiscaceae</taxon>
        <taxon>Stephanodiscus</taxon>
    </lineage>
</organism>
<sequence length="760" mass="88015">MNGTGTTARRRANRPAVPTASANTDDFNQTICDSNDQNNDGRRRMSHDAKFQGQVLRFVKRKEANIARIKQMCTKLGRLRVVDVALFVGIAAKISSFVYYRHSQNVQSDSPTLESQLFQPDSPTDEMKSLSDKWSLPKRVQRWAERKMPFHSPQLYRREDDDYSFGYGSYLDDDGDVFGEPRKKVKFKGMFLRYEHDNKELLNDHGYAVVDDVVYYADEYYETTQSALAWRDFTLNLPDFATPIDESHPAFEFRNDEKNHRQHIDDDGLDNYYAFDDDIQRGTNGMGLPIHDNKERDIQDEKSHLQHISDDGLENDHAFDDDVQRGSQGMGSHQDRVHDNQERDIQNDDDSEYNAGRKSDSSGLNESDLHEQGVCTPPEFYRRYQPTCNEMHAYLSGYHWLIGEEIYSRRWEKKKYLSPENSHLSKYLSHGYYRDAFLFRQSFVSYAEKGTEWDEAVFKTMQHMDRSDDHVLSDDETGDRGLGWDSTDKYTFLHYKEDMRKDAMVMELLSSSPRVVDIYCHCAMSTVTEFAPTNMDAYIMPTEGYTPKSILRGKKRNDELERPLNDHISPEEKLEIALEMAKCVAVLHGFKDGPIVHVDVKVDQFFRGRDGFIKMIDYNRAEALLYDSENEKYCKWTNGEPSDVQFRAPEEAVDAALNEKIDVYSLGNAFYSLLTGKIVWEKMKWRERDVRIISGDTLSIPDYYEDSPSYRALAGVVQACWTNRAGDRPSIFEVVHSLEEAVASQRRRMGEDGLIGRERV</sequence>
<gene>
    <name evidence="3" type="ORF">ACHAW5_002809</name>
</gene>
<dbReference type="Pfam" id="PF07714">
    <property type="entry name" value="PK_Tyr_Ser-Thr"/>
    <property type="match status" value="1"/>
</dbReference>
<dbReference type="SUPFAM" id="SSF56112">
    <property type="entry name" value="Protein kinase-like (PK-like)"/>
    <property type="match status" value="1"/>
</dbReference>
<dbReference type="EMBL" id="JALLAZ020000414">
    <property type="protein sequence ID" value="KAL3795613.1"/>
    <property type="molecule type" value="Genomic_DNA"/>
</dbReference>
<feature type="compositionally biased region" description="Basic and acidic residues" evidence="1">
    <location>
        <begin position="333"/>
        <end position="346"/>
    </location>
</feature>
<dbReference type="InterPro" id="IPR001245">
    <property type="entry name" value="Ser-Thr/Tyr_kinase_cat_dom"/>
</dbReference>
<evidence type="ECO:0000256" key="1">
    <source>
        <dbReference type="SAM" id="MobiDB-lite"/>
    </source>
</evidence>
<dbReference type="PANTHER" id="PTHR44329">
    <property type="entry name" value="SERINE/THREONINE-PROTEIN KINASE TNNI3K-RELATED"/>
    <property type="match status" value="1"/>
</dbReference>
<dbReference type="AlphaFoldDB" id="A0ABD3Q653"/>
<dbReference type="Gene3D" id="1.10.510.10">
    <property type="entry name" value="Transferase(Phosphotransferase) domain 1"/>
    <property type="match status" value="1"/>
</dbReference>
<name>A0ABD3Q653_9STRA</name>